<dbReference type="AlphaFoldDB" id="A0A6N6MZD2"/>
<evidence type="ECO:0000256" key="11">
    <source>
        <dbReference type="ARBA" id="ARBA00022989"/>
    </source>
</evidence>
<evidence type="ECO:0000313" key="18">
    <source>
        <dbReference type="Proteomes" id="UP000438699"/>
    </source>
</evidence>
<keyword evidence="18" id="KW-1185">Reference proteome</keyword>
<comment type="similarity">
    <text evidence="5">Belongs to the STT3 family.</text>
</comment>
<evidence type="ECO:0000256" key="5">
    <source>
        <dbReference type="ARBA" id="ARBA00010810"/>
    </source>
</evidence>
<feature type="transmembrane region" description="Helical" evidence="14">
    <location>
        <begin position="460"/>
        <end position="478"/>
    </location>
</feature>
<feature type="transmembrane region" description="Helical" evidence="14">
    <location>
        <begin position="279"/>
        <end position="298"/>
    </location>
</feature>
<dbReference type="OrthoDB" id="9796223at2"/>
<feature type="domain" description="STT3/PglB/AglB core" evidence="16">
    <location>
        <begin position="507"/>
        <end position="627"/>
    </location>
</feature>
<dbReference type="GO" id="GO:0046872">
    <property type="term" value="F:metal ion binding"/>
    <property type="evidence" value="ECO:0007669"/>
    <property type="project" value="UniProtKB-KW"/>
</dbReference>
<keyword evidence="8 14" id="KW-0812">Transmembrane</keyword>
<feature type="transmembrane region" description="Helical" evidence="14">
    <location>
        <begin position="250"/>
        <end position="267"/>
    </location>
</feature>
<dbReference type="GO" id="GO:0004576">
    <property type="term" value="F:oligosaccharyl transferase activity"/>
    <property type="evidence" value="ECO:0007669"/>
    <property type="project" value="InterPro"/>
</dbReference>
<feature type="transmembrane region" description="Helical" evidence="14">
    <location>
        <begin position="203"/>
        <end position="220"/>
    </location>
</feature>
<feature type="transmembrane region" description="Helical" evidence="14">
    <location>
        <begin position="408"/>
        <end position="425"/>
    </location>
</feature>
<keyword evidence="10" id="KW-0460">Magnesium</keyword>
<evidence type="ECO:0000259" key="15">
    <source>
        <dbReference type="Pfam" id="PF02516"/>
    </source>
</evidence>
<comment type="caution">
    <text evidence="17">The sequence shown here is derived from an EMBL/GenBank/DDBJ whole genome shotgun (WGS) entry which is preliminary data.</text>
</comment>
<name>A0A6N6MZD2_9BACT</name>
<evidence type="ECO:0000256" key="7">
    <source>
        <dbReference type="ARBA" id="ARBA00022679"/>
    </source>
</evidence>
<dbReference type="UniPathway" id="UPA00378"/>
<dbReference type="PANTHER" id="PTHR13872:SF1">
    <property type="entry name" value="DOLICHYL-DIPHOSPHOOLIGOSACCHARIDE--PROTEIN GLYCOSYLTRANSFERASE SUBUNIT STT3B"/>
    <property type="match status" value="1"/>
</dbReference>
<dbReference type="GO" id="GO:0016020">
    <property type="term" value="C:membrane"/>
    <property type="evidence" value="ECO:0007669"/>
    <property type="project" value="InterPro"/>
</dbReference>
<organism evidence="17 18">
    <name type="scientific">Pseudodesulfovibrio senegalensis</name>
    <dbReference type="NCBI Taxonomy" id="1721087"/>
    <lineage>
        <taxon>Bacteria</taxon>
        <taxon>Pseudomonadati</taxon>
        <taxon>Thermodesulfobacteriota</taxon>
        <taxon>Desulfovibrionia</taxon>
        <taxon>Desulfovibrionales</taxon>
        <taxon>Desulfovibrionaceae</taxon>
    </lineage>
</organism>
<feature type="transmembrane region" description="Helical" evidence="14">
    <location>
        <begin position="226"/>
        <end position="243"/>
    </location>
</feature>
<keyword evidence="13" id="KW-0464">Manganese</keyword>
<evidence type="ECO:0000256" key="13">
    <source>
        <dbReference type="ARBA" id="ARBA00023211"/>
    </source>
</evidence>
<evidence type="ECO:0000256" key="8">
    <source>
        <dbReference type="ARBA" id="ARBA00022692"/>
    </source>
</evidence>
<evidence type="ECO:0000256" key="14">
    <source>
        <dbReference type="SAM" id="Phobius"/>
    </source>
</evidence>
<evidence type="ECO:0000256" key="3">
    <source>
        <dbReference type="ARBA" id="ARBA00004127"/>
    </source>
</evidence>
<feature type="transmembrane region" description="Helical" evidence="14">
    <location>
        <begin position="431"/>
        <end position="451"/>
    </location>
</feature>
<accession>A0A6N6MZD2</accession>
<evidence type="ECO:0008006" key="19">
    <source>
        <dbReference type="Google" id="ProtNLM"/>
    </source>
</evidence>
<evidence type="ECO:0000256" key="4">
    <source>
        <dbReference type="ARBA" id="ARBA00004922"/>
    </source>
</evidence>
<dbReference type="PANTHER" id="PTHR13872">
    <property type="entry name" value="DOLICHYL-DIPHOSPHOOLIGOSACCHARIDE--PROTEIN GLYCOSYLTRANSFERASE SUBUNIT"/>
    <property type="match status" value="1"/>
</dbReference>
<comment type="pathway">
    <text evidence="4">Protein modification; protein glycosylation.</text>
</comment>
<feature type="transmembrane region" description="Helical" evidence="14">
    <location>
        <begin position="164"/>
        <end position="182"/>
    </location>
</feature>
<dbReference type="EMBL" id="WAIE01000006">
    <property type="protein sequence ID" value="KAB1440781.1"/>
    <property type="molecule type" value="Genomic_DNA"/>
</dbReference>
<comment type="cofactor">
    <cofactor evidence="2">
        <name>Mg(2+)</name>
        <dbReference type="ChEBI" id="CHEBI:18420"/>
    </cofactor>
</comment>
<dbReference type="Gene3D" id="3.40.1380.40">
    <property type="match status" value="1"/>
</dbReference>
<feature type="transmembrane region" description="Helical" evidence="14">
    <location>
        <begin position="136"/>
        <end position="152"/>
    </location>
</feature>
<proteinExistence type="inferred from homology"/>
<sequence length="750" mass="82770">MIFTRLRQHLALAFDTSALCAPGRFRADARWLVTVSCLCYLITLALRLSLWTAWDNAACRVGDEFIMATHDSYLWLAHSRVAVFGDGRPLALFTRWLHEWFGVGLGDIGFWMPAFLSSLVSVACLLWGWLLGGRNSGLFAGLAGALMPGFYARSRLGYYDTDLFTLLMPLLTAFLLACWVRANARQTWLRSDTSEEAEAAPNLWAVLGLGLFTRMAGWWHLDIAHFNVLLFLAALGLALLLACPGRRSQVLLQAAIIILAAFPGLAPLHCSTLITDFHFPAWTIGLCSVLLAAALCAAMRFKGGRLLRRVPWWAHVALFAVVLVLSGIADQAVTAPLNKLLLYFRPAATQGATTHADAPVFPGVVQSIIEARNIPLADVFYRVAGFSWAGYAALAACFFTLLARPLSLLLLPMVVLSLLSLKIGVRFSMFGGAPLMIFMGVGLGALVRLFLRPGPYRRRLGALVCVGAALTLVVPLYAQYASFRATPVLSPPHAQALQWLGRTVPRDAVVWTWWDWGYATQYYSGRATPIDGGRHSGRDLFPSAMVMATDSPAKANRLIRLCAGFPHQDPSLLWHGRTGAEVQSMLEALGREAPHLKPVPPQYLVVSYKDLRIASWILYYGNWNVRTGSSTTPEMYRYSPGSIAFSLSDGIVENRHGDQGRVRTADVLGVDGVVHREYAEQVTDGTLLAGAPHMIINKLTRESLFFDRRSRESLMVRLFTENPPGNDVSKYFRLVADGLPFVRIYEVVQQ</sequence>
<protein>
    <recommendedName>
        <fullName evidence="19">Oligosaccharyl transferase STT3 subunit</fullName>
    </recommendedName>
</protein>
<feature type="transmembrane region" description="Helical" evidence="14">
    <location>
        <begin position="310"/>
        <end position="329"/>
    </location>
</feature>
<dbReference type="GO" id="GO:0012505">
    <property type="term" value="C:endomembrane system"/>
    <property type="evidence" value="ECO:0007669"/>
    <property type="project" value="UniProtKB-SubCell"/>
</dbReference>
<dbReference type="InterPro" id="IPR048307">
    <property type="entry name" value="STT3_N"/>
</dbReference>
<feature type="transmembrane region" description="Helical" evidence="14">
    <location>
        <begin position="379"/>
        <end position="401"/>
    </location>
</feature>
<evidence type="ECO:0000313" key="17">
    <source>
        <dbReference type="EMBL" id="KAB1440781.1"/>
    </source>
</evidence>
<evidence type="ECO:0000256" key="6">
    <source>
        <dbReference type="ARBA" id="ARBA00022676"/>
    </source>
</evidence>
<dbReference type="Pfam" id="PF21436">
    <property type="entry name" value="STT3-PglB_core"/>
    <property type="match status" value="1"/>
</dbReference>
<evidence type="ECO:0000256" key="12">
    <source>
        <dbReference type="ARBA" id="ARBA00023136"/>
    </source>
</evidence>
<evidence type="ECO:0000256" key="9">
    <source>
        <dbReference type="ARBA" id="ARBA00022723"/>
    </source>
</evidence>
<dbReference type="InterPro" id="IPR003674">
    <property type="entry name" value="Oligo_trans_STT3"/>
</dbReference>
<dbReference type="RefSeq" id="WP_151151525.1">
    <property type="nucleotide sequence ID" value="NZ_WAIE01000006.1"/>
</dbReference>
<feature type="transmembrane region" description="Helical" evidence="14">
    <location>
        <begin position="31"/>
        <end position="54"/>
    </location>
</feature>
<dbReference type="InterPro" id="IPR048999">
    <property type="entry name" value="STT3-PglB_core"/>
</dbReference>
<keyword evidence="7" id="KW-0808">Transferase</keyword>
<evidence type="ECO:0000256" key="10">
    <source>
        <dbReference type="ARBA" id="ARBA00022842"/>
    </source>
</evidence>
<comment type="cofactor">
    <cofactor evidence="1">
        <name>Mn(2+)</name>
        <dbReference type="ChEBI" id="CHEBI:29035"/>
    </cofactor>
</comment>
<feature type="transmembrane region" description="Helical" evidence="14">
    <location>
        <begin position="108"/>
        <end position="129"/>
    </location>
</feature>
<dbReference type="Proteomes" id="UP000438699">
    <property type="component" value="Unassembled WGS sequence"/>
</dbReference>
<keyword evidence="6" id="KW-0328">Glycosyltransferase</keyword>
<keyword evidence="12 14" id="KW-0472">Membrane</keyword>
<feature type="domain" description="Oligosaccharyl transferase STT3 N-terminal" evidence="15">
    <location>
        <begin position="101"/>
        <end position="444"/>
    </location>
</feature>
<evidence type="ECO:0000259" key="16">
    <source>
        <dbReference type="Pfam" id="PF21436"/>
    </source>
</evidence>
<comment type="subcellular location">
    <subcellularLocation>
        <location evidence="3">Endomembrane system</location>
        <topology evidence="3">Multi-pass membrane protein</topology>
    </subcellularLocation>
</comment>
<keyword evidence="11 14" id="KW-1133">Transmembrane helix</keyword>
<reference evidence="17 18" key="1">
    <citation type="journal article" date="2017" name="Int. J. Syst. Evol. Microbiol.">
        <title>Desulfovibrio senegalensis sp. nov., a mesophilic sulfate reducer isolated from marine sediment.</title>
        <authorList>
            <person name="Thioye A."/>
            <person name="Gam Z.B.A."/>
            <person name="Mbengue M."/>
            <person name="Cayol J.L."/>
            <person name="Joseph-Bartoli M."/>
            <person name="Toure-Kane C."/>
            <person name="Labat M."/>
        </authorList>
    </citation>
    <scope>NUCLEOTIDE SEQUENCE [LARGE SCALE GENOMIC DNA]</scope>
    <source>
        <strain evidence="17 18">DSM 101509</strain>
    </source>
</reference>
<evidence type="ECO:0000256" key="1">
    <source>
        <dbReference type="ARBA" id="ARBA00001936"/>
    </source>
</evidence>
<gene>
    <name evidence="17" type="ORF">F8A88_12580</name>
</gene>
<evidence type="ECO:0000256" key="2">
    <source>
        <dbReference type="ARBA" id="ARBA00001946"/>
    </source>
</evidence>
<keyword evidence="9" id="KW-0479">Metal-binding</keyword>
<dbReference type="Pfam" id="PF02516">
    <property type="entry name" value="STT3"/>
    <property type="match status" value="1"/>
</dbReference>